<gene>
    <name evidence="3" type="ORF">ECRASSUSDP1_LOCUS26819</name>
</gene>
<evidence type="ECO:0000313" key="3">
    <source>
        <dbReference type="EMBL" id="CAI2385266.1"/>
    </source>
</evidence>
<dbReference type="SMART" id="SM00028">
    <property type="entry name" value="TPR"/>
    <property type="match status" value="4"/>
</dbReference>
<dbReference type="SUPFAM" id="SSF48452">
    <property type="entry name" value="TPR-like"/>
    <property type="match status" value="1"/>
</dbReference>
<dbReference type="GO" id="GO:0005737">
    <property type="term" value="C:cytoplasm"/>
    <property type="evidence" value="ECO:0007669"/>
    <property type="project" value="UniProtKB-ARBA"/>
</dbReference>
<organism evidence="3 4">
    <name type="scientific">Euplotes crassus</name>
    <dbReference type="NCBI Taxonomy" id="5936"/>
    <lineage>
        <taxon>Eukaryota</taxon>
        <taxon>Sar</taxon>
        <taxon>Alveolata</taxon>
        <taxon>Ciliophora</taxon>
        <taxon>Intramacronucleata</taxon>
        <taxon>Spirotrichea</taxon>
        <taxon>Hypotrichia</taxon>
        <taxon>Euplotida</taxon>
        <taxon>Euplotidae</taxon>
        <taxon>Moneuplotes</taxon>
    </lineage>
</organism>
<proteinExistence type="predicted"/>
<keyword evidence="4" id="KW-1185">Reference proteome</keyword>
<evidence type="ECO:0000256" key="1">
    <source>
        <dbReference type="ARBA" id="ARBA00022737"/>
    </source>
</evidence>
<dbReference type="Gene3D" id="1.25.40.1040">
    <property type="match status" value="1"/>
</dbReference>
<evidence type="ECO:0008006" key="5">
    <source>
        <dbReference type="Google" id="ProtNLM"/>
    </source>
</evidence>
<keyword evidence="1" id="KW-0677">Repeat</keyword>
<sequence length="834" mass="97158">MVSDSAYKDLSKPNKKLFKEVLKLYDSKMYKKAFKVAEKITATQPNHSETLAMKALILNTVGRKNEAMKIINLAIMANLGSYTSWNIKGMIERTAKNFESAKQCFSRSAQIENDNQKNFKDLILLELQERDYAGANVSITKLMQKQARNKVYATLYFLINHLNGNYEIAEDFIEQNRDFLMSKMERVEKNEFYLYEATLYRDHGKYDQAIKVLNENRVEIFDKIARNELLAELYIKSGKTGKAIASYEIILDKNPSSTKHYYNLFEAHGIDVNNLDDADREKIIEILNEKIEKHSKLLFLKRFLLNFLNKEEDFRVHFEKYCRHFLTKGIPSLVNDIENTIKTDELKMKVVKETFEKYLESMQKDLTIDGEEQDPMQETFLLFYLAQIRHIEGDYINALELIKECIEQTPTFVEAFQFKAKVLVSLGCSQEAEEAYIEAHSLDTADRFLNAELASYTLKTGKYEEANEIMKRWSLDQSSDKLNTFDLQNAWYEVESGNSHYKYGRHLQAYQMFNYIQKHIVTMHKDMYDLHFYTVRKFNLRTYLNVRSMQDNIRRNIHIKNGMVGYIRIINKFYKKAEHGTDEEKKEFTQWLEDEEAKHAETEPDGWDEYSEPHDPLGAIPDPTGVISLKTIFDSGVAKHMADKCQEFLSYNSNSLELLYYSIPWLLRAKKYTAAISNLKALIEKDPESPRTIYAAVKFRAYFSEEVSGSLKPKQKENIDKAVEEIFGAEEIEAFLIKNTIEKYPNCLNAARYYLKGLQKHLGKVLSKEEFGGVLNTFTQAKEEATLKCSVMPQIEEVKKLISYAPQEAKDELINAADEVYYNFKATLLKEQQE</sequence>
<evidence type="ECO:0000256" key="2">
    <source>
        <dbReference type="ARBA" id="ARBA00022803"/>
    </source>
</evidence>
<dbReference type="PANTHER" id="PTHR22767:SF2">
    <property type="entry name" value="N(ALPHA)-ACETYLTRANSFERASE 15_16, ISOFORM A"/>
    <property type="match status" value="1"/>
</dbReference>
<dbReference type="AlphaFoldDB" id="A0AAD2DAB1"/>
<dbReference type="Pfam" id="PF12569">
    <property type="entry name" value="NatA_aux_su"/>
    <property type="match status" value="1"/>
</dbReference>
<comment type="caution">
    <text evidence="3">The sequence shown here is derived from an EMBL/GenBank/DDBJ whole genome shotgun (WGS) entry which is preliminary data.</text>
</comment>
<dbReference type="InterPro" id="IPR021183">
    <property type="entry name" value="NatA_aux_su"/>
</dbReference>
<dbReference type="PANTHER" id="PTHR22767">
    <property type="entry name" value="N-TERMINAL ACETYLTRANSFERASE-RELATED"/>
    <property type="match status" value="1"/>
</dbReference>
<name>A0AAD2DAB1_EUPCR</name>
<dbReference type="InterPro" id="IPR011990">
    <property type="entry name" value="TPR-like_helical_dom_sf"/>
</dbReference>
<dbReference type="Gene3D" id="1.25.40.1010">
    <property type="match status" value="1"/>
</dbReference>
<accession>A0AAD2DAB1</accession>
<keyword evidence="2" id="KW-0802">TPR repeat</keyword>
<dbReference type="Proteomes" id="UP001295684">
    <property type="component" value="Unassembled WGS sequence"/>
</dbReference>
<dbReference type="InterPro" id="IPR019734">
    <property type="entry name" value="TPR_rpt"/>
</dbReference>
<protein>
    <recommendedName>
        <fullName evidence="5">N-terminal acetyltransferase A, auxiliary subunit</fullName>
    </recommendedName>
</protein>
<evidence type="ECO:0000313" key="4">
    <source>
        <dbReference type="Proteomes" id="UP001295684"/>
    </source>
</evidence>
<reference evidence="3" key="1">
    <citation type="submission" date="2023-07" db="EMBL/GenBank/DDBJ databases">
        <authorList>
            <consortium name="AG Swart"/>
            <person name="Singh M."/>
            <person name="Singh A."/>
            <person name="Seah K."/>
            <person name="Emmerich C."/>
        </authorList>
    </citation>
    <scope>NUCLEOTIDE SEQUENCE</scope>
    <source>
        <strain evidence="3">DP1</strain>
    </source>
</reference>
<dbReference type="EMBL" id="CAMPGE010027651">
    <property type="protein sequence ID" value="CAI2385266.1"/>
    <property type="molecule type" value="Genomic_DNA"/>
</dbReference>